<evidence type="ECO:0000256" key="1">
    <source>
        <dbReference type="ARBA" id="ARBA00022723"/>
    </source>
</evidence>
<dbReference type="Proteomes" id="UP000634206">
    <property type="component" value="Unassembled WGS sequence"/>
</dbReference>
<proteinExistence type="predicted"/>
<name>A0AAE2VAJ0_9BACT</name>
<dbReference type="AlphaFoldDB" id="A0AAE2VAJ0"/>
<dbReference type="GO" id="GO:0046872">
    <property type="term" value="F:metal ion binding"/>
    <property type="evidence" value="ECO:0007669"/>
    <property type="project" value="UniProtKB-KW"/>
</dbReference>
<gene>
    <name evidence="6" type="ORF">JIN83_00335</name>
</gene>
<evidence type="ECO:0000259" key="4">
    <source>
        <dbReference type="Pfam" id="PF13378"/>
    </source>
</evidence>
<dbReference type="RefSeq" id="WP_309487994.1">
    <property type="nucleotide sequence ID" value="NZ_JAENIG010000001.1"/>
</dbReference>
<evidence type="ECO:0000259" key="5">
    <source>
        <dbReference type="Pfam" id="PF22015"/>
    </source>
</evidence>
<dbReference type="Gene3D" id="3.30.390.10">
    <property type="entry name" value="Enolase-like, N-terminal domain"/>
    <property type="match status" value="1"/>
</dbReference>
<evidence type="ECO:0008006" key="8">
    <source>
        <dbReference type="Google" id="ProtNLM"/>
    </source>
</evidence>
<dbReference type="EMBL" id="JAENIG010000001">
    <property type="protein sequence ID" value="MBK1853395.1"/>
    <property type="molecule type" value="Genomic_DNA"/>
</dbReference>
<comment type="caution">
    <text evidence="6">The sequence shown here is derived from an EMBL/GenBank/DDBJ whole genome shotgun (WGS) entry which is preliminary data.</text>
</comment>
<accession>A0AAE2VAJ0</accession>
<dbReference type="Gene3D" id="3.20.20.120">
    <property type="entry name" value="Enolase-like C-terminal domain"/>
    <property type="match status" value="1"/>
</dbReference>
<dbReference type="Pfam" id="PF22015">
    <property type="entry name" value="OSBS_N"/>
    <property type="match status" value="1"/>
</dbReference>
<protein>
    <recommendedName>
        <fullName evidence="8">Mandelate racemase/muconate lactonizing enzyme C-terminal domain-containing protein</fullName>
    </recommendedName>
</protein>
<dbReference type="InterPro" id="IPR036849">
    <property type="entry name" value="Enolase-like_C_sf"/>
</dbReference>
<evidence type="ECO:0000313" key="6">
    <source>
        <dbReference type="EMBL" id="MBK1853395.1"/>
    </source>
</evidence>
<dbReference type="Pfam" id="PF13378">
    <property type="entry name" value="MR_MLE_C"/>
    <property type="match status" value="1"/>
</dbReference>
<dbReference type="InterPro" id="IPR041338">
    <property type="entry name" value="OSBS_N"/>
</dbReference>
<sequence length="318" mass="35570">MKSPIYIHRYTMHSHTALNAASTRHDHEGALIKVDDGYGCMHPWPELGDVSLDRLLTALERGRTTPTTRSALYCAREDGKARREGRSLFDGLEVPLSNATLPLCEKAFDQAIAAGFTIAKVKVGRDPEAEAKFIMEQSDRFPTLRWRLDFNAVLGRGGVEQFLKSLSPECRQRIDFIEDPCVYESESWNELYTRYGIPLAVDRDVENAESGVNVVILKPAVNVVKPMLEKAHMESWRVVFTSYLDHPLGQCFAAWRAAQSAKAFPGMIDACGLMTHGLFEPNAFIDRMGPVTPEFTPPGGTGLGFDDLLEKLPWKRLI</sequence>
<organism evidence="6 7">
    <name type="scientific">Oceaniferula flava</name>
    <dbReference type="NCBI Taxonomy" id="2800421"/>
    <lineage>
        <taxon>Bacteria</taxon>
        <taxon>Pseudomonadati</taxon>
        <taxon>Verrucomicrobiota</taxon>
        <taxon>Verrucomicrobiia</taxon>
        <taxon>Verrucomicrobiales</taxon>
        <taxon>Verrucomicrobiaceae</taxon>
        <taxon>Oceaniferula</taxon>
    </lineage>
</organism>
<evidence type="ECO:0000313" key="7">
    <source>
        <dbReference type="Proteomes" id="UP000634206"/>
    </source>
</evidence>
<evidence type="ECO:0000256" key="2">
    <source>
        <dbReference type="ARBA" id="ARBA00022842"/>
    </source>
</evidence>
<keyword evidence="2" id="KW-0460">Magnesium</keyword>
<reference evidence="6" key="1">
    <citation type="submission" date="2021-01" db="EMBL/GenBank/DDBJ databases">
        <title>Modified the classification status of verrucomicrobia.</title>
        <authorList>
            <person name="Feng X."/>
        </authorList>
    </citation>
    <scope>NUCLEOTIDE SEQUENCE</scope>
    <source>
        <strain evidence="6">5K15</strain>
    </source>
</reference>
<keyword evidence="3" id="KW-0456">Lyase</keyword>
<dbReference type="InterPro" id="IPR029017">
    <property type="entry name" value="Enolase-like_N"/>
</dbReference>
<keyword evidence="7" id="KW-1185">Reference proteome</keyword>
<dbReference type="SUPFAM" id="SSF51604">
    <property type="entry name" value="Enolase C-terminal domain-like"/>
    <property type="match status" value="1"/>
</dbReference>
<dbReference type="GO" id="GO:0016829">
    <property type="term" value="F:lyase activity"/>
    <property type="evidence" value="ECO:0007669"/>
    <property type="project" value="UniProtKB-KW"/>
</dbReference>
<feature type="domain" description="Enolase C-terminal" evidence="4">
    <location>
        <begin position="109"/>
        <end position="304"/>
    </location>
</feature>
<feature type="domain" description="OSBS enolase-like N-terminal" evidence="5">
    <location>
        <begin position="5"/>
        <end position="81"/>
    </location>
</feature>
<evidence type="ECO:0000256" key="3">
    <source>
        <dbReference type="ARBA" id="ARBA00023239"/>
    </source>
</evidence>
<dbReference type="InterPro" id="IPR029065">
    <property type="entry name" value="Enolase_C-like"/>
</dbReference>
<keyword evidence="1" id="KW-0479">Metal-binding</keyword>